<feature type="compositionally biased region" description="Gly residues" evidence="1">
    <location>
        <begin position="221"/>
        <end position="230"/>
    </location>
</feature>
<dbReference type="AlphaFoldDB" id="A0A7J6XXD1"/>
<evidence type="ECO:0000313" key="3">
    <source>
        <dbReference type="EMBL" id="KAF5219102.1"/>
    </source>
</evidence>
<dbReference type="Proteomes" id="UP000583944">
    <property type="component" value="Unassembled WGS sequence"/>
</dbReference>
<evidence type="ECO:0000313" key="4">
    <source>
        <dbReference type="Proteomes" id="UP000583944"/>
    </source>
</evidence>
<feature type="chain" id="PRO_5029861173" evidence="2">
    <location>
        <begin position="28"/>
        <end position="467"/>
    </location>
</feature>
<proteinExistence type="predicted"/>
<evidence type="ECO:0000256" key="2">
    <source>
        <dbReference type="SAM" id="SignalP"/>
    </source>
</evidence>
<dbReference type="EMBL" id="JABDHM010000078">
    <property type="protein sequence ID" value="KAF5219102.1"/>
    <property type="molecule type" value="Genomic_DNA"/>
</dbReference>
<organism evidence="3 4">
    <name type="scientific">Trypanosoma cruzi</name>
    <dbReference type="NCBI Taxonomy" id="5693"/>
    <lineage>
        <taxon>Eukaryota</taxon>
        <taxon>Discoba</taxon>
        <taxon>Euglenozoa</taxon>
        <taxon>Kinetoplastea</taxon>
        <taxon>Metakinetoplastina</taxon>
        <taxon>Trypanosomatida</taxon>
        <taxon>Trypanosomatidae</taxon>
        <taxon>Trypanosoma</taxon>
        <taxon>Schizotrypanum</taxon>
    </lineage>
</organism>
<dbReference type="VEuPathDB" id="TriTrypDB:BCY84_20917"/>
<feature type="compositionally biased region" description="Basic and acidic residues" evidence="1">
    <location>
        <begin position="171"/>
        <end position="184"/>
    </location>
</feature>
<gene>
    <name evidence="3" type="ORF">ECC02_007957</name>
</gene>
<accession>A0A7J6XXD1</accession>
<feature type="region of interest" description="Disordered" evidence="1">
    <location>
        <begin position="102"/>
        <end position="376"/>
    </location>
</feature>
<sequence length="467" mass="49473">MAMMMTGRVLLVCALCVLWCGVGGVDAYDAGGADGSAVEYSFAGRRAQVRRGCAVEVSRRTGGGANASAVEECVRQGMDGVRAVVDGRSRWAHQRSVIVATSAGDNSDDYKVPGSLPEGQSGSVAQLPVQQPLKPAPSSVPGSTDNATEKNKPTNPAQPLATGENINGELIEVKRDDEVKKKEREEEEGEEVEETDDEEDDNAGSGTSDGSQEQGKQKAGTGQGASGGTGKENENVVAGSKLAEGAAASPPVVSVDVENPKSVELIREDVGGKRQTREKTVQEPPAVKLRENVPAELISTEDAAEGEKQKAEEKAEETETNEEQKTTAEKLKEETPTAPEKKMKEEQKDKEVQHVQSKNEEKETDGAEPTAEKEADVEKTAAFKNINMNNITKPGDSDGSTAVSHTTSPLLLLLVVACAAACCGGGRVRVREREPCTARTHTRLSLTLCVCPLAWTLALTSSHEAHT</sequence>
<feature type="compositionally biased region" description="Basic and acidic residues" evidence="1">
    <location>
        <begin position="258"/>
        <end position="281"/>
    </location>
</feature>
<reference evidence="3 4" key="1">
    <citation type="journal article" date="2019" name="Genome Biol. Evol.">
        <title>Nanopore Sequencing Significantly Improves Genome Assembly of the Protozoan Parasite Trypanosoma cruzi.</title>
        <authorList>
            <person name="Diaz-Viraque F."/>
            <person name="Pita S."/>
            <person name="Greif G."/>
            <person name="de Souza R.C.M."/>
            <person name="Iraola G."/>
            <person name="Robello C."/>
        </authorList>
    </citation>
    <scope>NUCLEOTIDE SEQUENCE [LARGE SCALE GENOMIC DNA]</scope>
    <source>
        <strain evidence="3 4">Berenice</strain>
    </source>
</reference>
<dbReference type="VEuPathDB" id="TriTrypDB:ECC02_007957"/>
<comment type="caution">
    <text evidence="3">The sequence shown here is derived from an EMBL/GenBank/DDBJ whole genome shotgun (WGS) entry which is preliminary data.</text>
</comment>
<name>A0A7J6XXD1_TRYCR</name>
<feature type="compositionally biased region" description="Basic and acidic residues" evidence="1">
    <location>
        <begin position="322"/>
        <end position="376"/>
    </location>
</feature>
<feature type="compositionally biased region" description="Acidic residues" evidence="1">
    <location>
        <begin position="185"/>
        <end position="202"/>
    </location>
</feature>
<feature type="signal peptide" evidence="2">
    <location>
        <begin position="1"/>
        <end position="27"/>
    </location>
</feature>
<keyword evidence="2" id="KW-0732">Signal</keyword>
<feature type="compositionally biased region" description="Polar residues" evidence="1">
    <location>
        <begin position="204"/>
        <end position="213"/>
    </location>
</feature>
<evidence type="ECO:0000256" key="1">
    <source>
        <dbReference type="SAM" id="MobiDB-lite"/>
    </source>
</evidence>
<protein>
    <submittedName>
        <fullName evidence="3">Mucin-associated surface protein (MASP) subgroup S130</fullName>
    </submittedName>
</protein>
<feature type="compositionally biased region" description="Low complexity" evidence="1">
    <location>
        <begin position="246"/>
        <end position="255"/>
    </location>
</feature>